<accession>A0AAF1BS02</accession>
<reference evidence="3" key="1">
    <citation type="submission" date="2023-10" db="EMBL/GenBank/DDBJ databases">
        <authorList>
            <person name="Noh H."/>
        </authorList>
    </citation>
    <scope>NUCLEOTIDE SEQUENCE</scope>
    <source>
        <strain evidence="3">DUCC4014</strain>
    </source>
</reference>
<keyword evidence="2" id="KW-0812">Transmembrane</keyword>
<organism evidence="3 4">
    <name type="scientific">Vanrija pseudolonga</name>
    <dbReference type="NCBI Taxonomy" id="143232"/>
    <lineage>
        <taxon>Eukaryota</taxon>
        <taxon>Fungi</taxon>
        <taxon>Dikarya</taxon>
        <taxon>Basidiomycota</taxon>
        <taxon>Agaricomycotina</taxon>
        <taxon>Tremellomycetes</taxon>
        <taxon>Trichosporonales</taxon>
        <taxon>Trichosporonaceae</taxon>
        <taxon>Vanrija</taxon>
    </lineage>
</organism>
<sequence>MDSLLIVVGALALLTVAVRGNVLQTLWLCLSLLDTFRALKTVRQNGRRVGVTTRRRLMRQCLTSWIVFVAAEPVTIICDALLYWFPFYASLKQLALLVSAVWRVETSGWLFEQLLVPAIRRYEKHIDLTFLLVHSLYSVIFHFLLDLPLQFLRRRAQEFGLWPSGLQPEAQDAEPPKVDDSDKPAEDAAAAPDVSNGSGTIVEPPTVAPPVEHQQPKPVASAPRQPLGRPRLPSAASSHARARIPSDTTPGGAKQTPDRCLV</sequence>
<evidence type="ECO:0000313" key="3">
    <source>
        <dbReference type="EMBL" id="WOO82828.1"/>
    </source>
</evidence>
<keyword evidence="4" id="KW-1185">Reference proteome</keyword>
<keyword evidence="2" id="KW-0472">Membrane</keyword>
<dbReference type="InterPro" id="IPR004345">
    <property type="entry name" value="TB2_DP1_HVA22"/>
</dbReference>
<evidence type="ECO:0000256" key="1">
    <source>
        <dbReference type="SAM" id="MobiDB-lite"/>
    </source>
</evidence>
<dbReference type="Pfam" id="PF03134">
    <property type="entry name" value="TB2_DP1_HVA22"/>
    <property type="match status" value="1"/>
</dbReference>
<name>A0AAF1BS02_9TREE</name>
<dbReference type="AlphaFoldDB" id="A0AAF1BS02"/>
<keyword evidence="2" id="KW-1133">Transmembrane helix</keyword>
<dbReference type="GeneID" id="87809538"/>
<feature type="region of interest" description="Disordered" evidence="1">
    <location>
        <begin position="164"/>
        <end position="262"/>
    </location>
</feature>
<feature type="transmembrane region" description="Helical" evidence="2">
    <location>
        <begin position="65"/>
        <end position="85"/>
    </location>
</feature>
<dbReference type="RefSeq" id="XP_062628860.1">
    <property type="nucleotide sequence ID" value="XM_062772876.1"/>
</dbReference>
<gene>
    <name evidence="3" type="ORF">LOC62_04G006313</name>
</gene>
<proteinExistence type="predicted"/>
<evidence type="ECO:0000313" key="4">
    <source>
        <dbReference type="Proteomes" id="UP000827549"/>
    </source>
</evidence>
<feature type="compositionally biased region" description="Basic and acidic residues" evidence="1">
    <location>
        <begin position="174"/>
        <end position="186"/>
    </location>
</feature>
<dbReference type="EMBL" id="CP086717">
    <property type="protein sequence ID" value="WOO82828.1"/>
    <property type="molecule type" value="Genomic_DNA"/>
</dbReference>
<protein>
    <submittedName>
        <fullName evidence="3">Uncharacterized protein</fullName>
    </submittedName>
</protein>
<dbReference type="Proteomes" id="UP000827549">
    <property type="component" value="Chromosome 4"/>
</dbReference>
<evidence type="ECO:0000256" key="2">
    <source>
        <dbReference type="SAM" id="Phobius"/>
    </source>
</evidence>
<feature type="transmembrane region" description="Helical" evidence="2">
    <location>
        <begin position="128"/>
        <end position="145"/>
    </location>
</feature>